<dbReference type="InterPro" id="IPR050951">
    <property type="entry name" value="Retrovirus_Pol_polyprotein"/>
</dbReference>
<dbReference type="SUPFAM" id="SSF54160">
    <property type="entry name" value="Chromo domain-like"/>
    <property type="match status" value="1"/>
</dbReference>
<reference evidence="3" key="1">
    <citation type="submission" date="2022-03" db="EMBL/GenBank/DDBJ databases">
        <title>Draft genome sequence of Aduncisulcus paluster, a free-living microaerophilic Fornicata.</title>
        <authorList>
            <person name="Yuyama I."/>
            <person name="Kume K."/>
            <person name="Tamura T."/>
            <person name="Inagaki Y."/>
            <person name="Hashimoto T."/>
        </authorList>
    </citation>
    <scope>NUCLEOTIDE SEQUENCE</scope>
    <source>
        <strain evidence="3">NY0171</strain>
    </source>
</reference>
<sequence>RFGVPREIISDQGRQYANYLSDHLFDTFGIVHHRTTSDHPEANGRVERVNREVKRHLMGFVSELIEKDEWDSCLPLVQNIINHTPHSAIGCSPSEMLFGGRKSRSVIVDWQNSRETSLSELPEAHKHVDEYVKQLTDNIDAMHRRARFLQKRVYPEADPDLTNGDWIILKRFPPPKKLQMAWEGPFQIIAKTADREYTVRSPLGATRTVHSSDIKKVPGVDESGALDAIAVDLGLRLPREVLKKKGRGRGLQYLVRWYGLPDNKTSWVQKKDIEHSEAFRVFSS</sequence>
<name>A0ABQ5KR56_9EUKA</name>
<accession>A0ABQ5KR56</accession>
<dbReference type="Gene3D" id="3.30.420.10">
    <property type="entry name" value="Ribonuclease H-like superfamily/Ribonuclease H"/>
    <property type="match status" value="1"/>
</dbReference>
<dbReference type="PROSITE" id="PS50013">
    <property type="entry name" value="CHROMO_2"/>
    <property type="match status" value="1"/>
</dbReference>
<evidence type="ECO:0000313" key="4">
    <source>
        <dbReference type="Proteomes" id="UP001057375"/>
    </source>
</evidence>
<dbReference type="PANTHER" id="PTHR37984:SF15">
    <property type="entry name" value="INTEGRASE CATALYTIC DOMAIN-CONTAINING PROTEIN"/>
    <property type="match status" value="1"/>
</dbReference>
<dbReference type="InterPro" id="IPR000953">
    <property type="entry name" value="Chromo/chromo_shadow_dom"/>
</dbReference>
<dbReference type="InterPro" id="IPR001584">
    <property type="entry name" value="Integrase_cat-core"/>
</dbReference>
<comment type="caution">
    <text evidence="3">The sequence shown here is derived from an EMBL/GenBank/DDBJ whole genome shotgun (WGS) entry which is preliminary data.</text>
</comment>
<protein>
    <recommendedName>
        <fullName evidence="5">Polyprotein</fullName>
    </recommendedName>
</protein>
<feature type="non-terminal residue" evidence="3">
    <location>
        <position position="1"/>
    </location>
</feature>
<dbReference type="InterPro" id="IPR016197">
    <property type="entry name" value="Chromo-like_dom_sf"/>
</dbReference>
<organism evidence="3 4">
    <name type="scientific">Aduncisulcus paluster</name>
    <dbReference type="NCBI Taxonomy" id="2918883"/>
    <lineage>
        <taxon>Eukaryota</taxon>
        <taxon>Metamonada</taxon>
        <taxon>Carpediemonas-like organisms</taxon>
        <taxon>Aduncisulcus</taxon>
    </lineage>
</organism>
<dbReference type="InterPro" id="IPR012337">
    <property type="entry name" value="RNaseH-like_sf"/>
</dbReference>
<feature type="domain" description="Integrase catalytic" evidence="2">
    <location>
        <begin position="1"/>
        <end position="101"/>
    </location>
</feature>
<evidence type="ECO:0008006" key="5">
    <source>
        <dbReference type="Google" id="ProtNLM"/>
    </source>
</evidence>
<dbReference type="PANTHER" id="PTHR37984">
    <property type="entry name" value="PROTEIN CBG26694"/>
    <property type="match status" value="1"/>
</dbReference>
<dbReference type="EMBL" id="BQXS01010891">
    <property type="protein sequence ID" value="GKT34953.1"/>
    <property type="molecule type" value="Genomic_DNA"/>
</dbReference>
<gene>
    <name evidence="3" type="ORF">ADUPG1_008211</name>
</gene>
<evidence type="ECO:0000259" key="2">
    <source>
        <dbReference type="PROSITE" id="PS50994"/>
    </source>
</evidence>
<keyword evidence="4" id="KW-1185">Reference proteome</keyword>
<dbReference type="Gene3D" id="2.40.50.40">
    <property type="match status" value="1"/>
</dbReference>
<dbReference type="Proteomes" id="UP001057375">
    <property type="component" value="Unassembled WGS sequence"/>
</dbReference>
<proteinExistence type="predicted"/>
<evidence type="ECO:0000259" key="1">
    <source>
        <dbReference type="PROSITE" id="PS50013"/>
    </source>
</evidence>
<evidence type="ECO:0000313" key="3">
    <source>
        <dbReference type="EMBL" id="GKT34953.1"/>
    </source>
</evidence>
<dbReference type="Gene3D" id="2.30.30.850">
    <property type="match status" value="1"/>
</dbReference>
<feature type="domain" description="Chromo" evidence="1">
    <location>
        <begin position="236"/>
        <end position="284"/>
    </location>
</feature>
<dbReference type="InterPro" id="IPR036397">
    <property type="entry name" value="RNaseH_sf"/>
</dbReference>
<dbReference type="PROSITE" id="PS50994">
    <property type="entry name" value="INTEGRASE"/>
    <property type="match status" value="1"/>
</dbReference>
<dbReference type="SUPFAM" id="SSF53098">
    <property type="entry name" value="Ribonuclease H-like"/>
    <property type="match status" value="1"/>
</dbReference>